<comment type="cofactor">
    <cofactor evidence="1">
        <name>pyridoxal 5'-phosphate</name>
        <dbReference type="ChEBI" id="CHEBI:597326"/>
    </cofactor>
</comment>
<comment type="similarity">
    <text evidence="2">Belongs to the class-I pyridoxal-phosphate-dependent aminotransferase family.</text>
</comment>
<evidence type="ECO:0000256" key="4">
    <source>
        <dbReference type="ARBA" id="ARBA00012753"/>
    </source>
</evidence>
<dbReference type="GO" id="GO:0004069">
    <property type="term" value="F:L-aspartate:2-oxoglutarate aminotransferase activity"/>
    <property type="evidence" value="ECO:0007669"/>
    <property type="project" value="UniProtKB-EC"/>
</dbReference>
<dbReference type="GO" id="GO:0030170">
    <property type="term" value="F:pyridoxal phosphate binding"/>
    <property type="evidence" value="ECO:0007669"/>
    <property type="project" value="InterPro"/>
</dbReference>
<dbReference type="GO" id="GO:0005829">
    <property type="term" value="C:cytosol"/>
    <property type="evidence" value="ECO:0007669"/>
    <property type="project" value="TreeGrafter"/>
</dbReference>
<comment type="subunit">
    <text evidence="3">Homodimer.</text>
</comment>
<protein>
    <recommendedName>
        <fullName evidence="4">aspartate transaminase</fullName>
        <ecNumber evidence="4">2.6.1.1</ecNumber>
    </recommendedName>
</protein>
<accession>A0A481MQI8</accession>
<evidence type="ECO:0000256" key="6">
    <source>
        <dbReference type="ARBA" id="ARBA00022679"/>
    </source>
</evidence>
<dbReference type="Pfam" id="PF00155">
    <property type="entry name" value="Aminotran_1_2"/>
    <property type="match status" value="1"/>
</dbReference>
<organism evidence="9">
    <name type="scientific">Nipponaphis monzeni</name>
    <dbReference type="NCBI Taxonomy" id="196483"/>
    <lineage>
        <taxon>Eukaryota</taxon>
        <taxon>Metazoa</taxon>
        <taxon>Ecdysozoa</taxon>
        <taxon>Arthropoda</taxon>
        <taxon>Hexapoda</taxon>
        <taxon>Insecta</taxon>
        <taxon>Pterygota</taxon>
        <taxon>Neoptera</taxon>
        <taxon>Paraneoptera</taxon>
        <taxon>Hemiptera</taxon>
        <taxon>Sternorrhyncha</taxon>
        <taxon>Aphidomorpha</taxon>
        <taxon>Aphidoidea</taxon>
        <taxon>Hormaphididae</taxon>
        <taxon>Nipponaphidini</taxon>
        <taxon>Nipponaphis</taxon>
    </lineage>
</organism>
<dbReference type="InterPro" id="IPR015422">
    <property type="entry name" value="PyrdxlP-dep_Trfase_small"/>
</dbReference>
<dbReference type="Gene3D" id="3.40.640.10">
    <property type="entry name" value="Type I PLP-dependent aspartate aminotransferase-like (Major domain)"/>
    <property type="match status" value="1"/>
</dbReference>
<dbReference type="CDD" id="cd00609">
    <property type="entry name" value="AAT_like"/>
    <property type="match status" value="1"/>
</dbReference>
<sequence length="412" mass="47386">MSLRVKCVPEAFDIEEEIIKTMNDYDKDVSLKKIDLIIGVYRSEDGDLYLLPVVKKAQQMVLEETLNHNYLSIRGIDEFTKAACTLILGDIEKQWNDETIFGFQCIGGAGALKIGADFLHQFMECTTVYFSDPTWVNHEPTFKSSGFKNIRKYRYFKKESKSLDIEGIWEDLSNAPENSVVILQVCGHNPTCVDPTKEQWKKIAKIIKEQKLIPFFDIAYQGFASGDLIEDAWVIRYFFQEGIDFICAQSFSKIFTMYNERVGNLMFSMKPSSEIDVIKSNVSKIVRCMYSNPPNHGTKTILKILTNSELYNEWSNSFTIMVSRIKTIRIDFRKALEDLGAPGKWNYITDHGGMFILLNFTSNQLEYFQQFYHIYVSPPGRLNVTGLNTNNIDYIAKAVTETLKKSEKNIIM</sequence>
<dbReference type="EC" id="2.6.1.1" evidence="4"/>
<keyword evidence="6 9" id="KW-0808">Transferase</keyword>
<feature type="domain" description="Aminotransferase class I/classII large" evidence="8">
    <location>
        <begin position="32"/>
        <end position="398"/>
    </location>
</feature>
<dbReference type="InterPro" id="IPR015421">
    <property type="entry name" value="PyrdxlP-dep_Trfase_major"/>
</dbReference>
<evidence type="ECO:0000256" key="7">
    <source>
        <dbReference type="ARBA" id="ARBA00022898"/>
    </source>
</evidence>
<dbReference type="PRINTS" id="PR00799">
    <property type="entry name" value="TRANSAMINASE"/>
</dbReference>
<keyword evidence="5 9" id="KW-0032">Aminotransferase</keyword>
<proteinExistence type="evidence at transcript level"/>
<evidence type="ECO:0000259" key="8">
    <source>
        <dbReference type="Pfam" id="PF00155"/>
    </source>
</evidence>
<dbReference type="NCBIfam" id="NF006719">
    <property type="entry name" value="PRK09257.1"/>
    <property type="match status" value="1"/>
</dbReference>
<dbReference type="InterPro" id="IPR000796">
    <property type="entry name" value="Asp_trans"/>
</dbReference>
<keyword evidence="7" id="KW-0663">Pyridoxal phosphate</keyword>
<name>A0A481MQI8_9HEMI</name>
<dbReference type="PANTHER" id="PTHR11879">
    <property type="entry name" value="ASPARTATE AMINOTRANSFERASE"/>
    <property type="match status" value="1"/>
</dbReference>
<evidence type="ECO:0000256" key="2">
    <source>
        <dbReference type="ARBA" id="ARBA00007441"/>
    </source>
</evidence>
<dbReference type="AlphaFoldDB" id="A0A481MQI8"/>
<dbReference type="FunFam" id="3.40.640.10:FF:000066">
    <property type="entry name" value="Aspartate aminotransferase"/>
    <property type="match status" value="1"/>
</dbReference>
<evidence type="ECO:0000256" key="1">
    <source>
        <dbReference type="ARBA" id="ARBA00001933"/>
    </source>
</evidence>
<dbReference type="InterPro" id="IPR004839">
    <property type="entry name" value="Aminotransferase_I/II_large"/>
</dbReference>
<reference evidence="9" key="1">
    <citation type="journal article" date="2019" name="Proc. Natl. Acad. Sci. U.S.A.">
        <title>Exaggeration and cooption of innate immunity for social defense.</title>
        <authorList>
            <person name="Kutsukake M."/>
            <person name="Moriyama M."/>
            <person name="Shigenobu S."/>
            <person name="Meng X.-Y."/>
            <person name="Nikoh N."/>
            <person name="Noda C."/>
            <person name="Kobayashi S."/>
            <person name="Fukatsu T."/>
        </authorList>
    </citation>
    <scope>NUCLEOTIDE SEQUENCE</scope>
</reference>
<dbReference type="GO" id="GO:0006532">
    <property type="term" value="P:aspartate biosynthetic process"/>
    <property type="evidence" value="ECO:0007669"/>
    <property type="project" value="TreeGrafter"/>
</dbReference>
<dbReference type="PANTHER" id="PTHR11879:SF55">
    <property type="entry name" value="GLUTAMATE OXALOACETATE TRANSAMINASE 1, ISOFORM B"/>
    <property type="match status" value="1"/>
</dbReference>
<evidence type="ECO:0000313" key="9">
    <source>
        <dbReference type="EMBL" id="LAC19459.1"/>
    </source>
</evidence>
<dbReference type="Gene3D" id="3.90.1150.10">
    <property type="entry name" value="Aspartate Aminotransferase, domain 1"/>
    <property type="match status" value="1"/>
</dbReference>
<dbReference type="InterPro" id="IPR015424">
    <property type="entry name" value="PyrdxlP-dep_Trfase"/>
</dbReference>
<dbReference type="EMBL" id="IAEA01000018">
    <property type="protein sequence ID" value="LAC19459.1"/>
    <property type="molecule type" value="mRNA"/>
</dbReference>
<dbReference type="SUPFAM" id="SSF53383">
    <property type="entry name" value="PLP-dependent transferases"/>
    <property type="match status" value="1"/>
</dbReference>
<evidence type="ECO:0000256" key="5">
    <source>
        <dbReference type="ARBA" id="ARBA00022576"/>
    </source>
</evidence>
<evidence type="ECO:0000256" key="3">
    <source>
        <dbReference type="ARBA" id="ARBA00011738"/>
    </source>
</evidence>